<accession>A0ABY2Q400</accession>
<dbReference type="PANTHER" id="PTHR37844">
    <property type="entry name" value="SER/THR PROTEIN PHOSPHATASE SUPERFAMILY (AFU_ORTHOLOGUE AFUA_1G14840)"/>
    <property type="match status" value="1"/>
</dbReference>
<proteinExistence type="predicted"/>
<gene>
    <name evidence="2" type="ORF">E6C48_15270</name>
</gene>
<dbReference type="InterPro" id="IPR029052">
    <property type="entry name" value="Metallo-depent_PP-like"/>
</dbReference>
<protein>
    <submittedName>
        <fullName evidence="2">Phosphatase</fullName>
    </submittedName>
</protein>
<reference evidence="2 3" key="1">
    <citation type="submission" date="2019-04" db="EMBL/GenBank/DDBJ databases">
        <title>Mesorhizobium composti sp. nov., isolated from compost.</title>
        <authorList>
            <person name="Lin S.-Y."/>
            <person name="Hameed A."/>
            <person name="Hsieh Y.-T."/>
            <person name="Young C.-C."/>
        </authorList>
    </citation>
    <scope>NUCLEOTIDE SEQUENCE [LARGE SCALE GENOMIC DNA]</scope>
    <source>
        <strain evidence="2 3">CC-YTH430</strain>
    </source>
</reference>
<sequence>MKLWLFSDLHLEVADLHQPLAIPDADVCVVAGDLCRAPANGVYWLAENIAHAMPCVYVAGNHEFYKGGIREGLEDGRAAAARFPAVHFLENQSVVIDGVRFLGATLWTDYRIEGSPELAMRYARERMNDYRQIAAQRNPWQRFVPQTAYRMHQETRRFIETALKSDPIPTVVVTHHLPHARSVPARFKGDLLNAAYASDLSQIIEQQQPALWIHGHTHDSCDYYVGATRVVCNPRGYEDENALFDPGLVVAVNDHAI</sequence>
<dbReference type="Proteomes" id="UP000306441">
    <property type="component" value="Unassembled WGS sequence"/>
</dbReference>
<evidence type="ECO:0000313" key="2">
    <source>
        <dbReference type="EMBL" id="THF55964.1"/>
    </source>
</evidence>
<evidence type="ECO:0000313" key="3">
    <source>
        <dbReference type="Proteomes" id="UP000306441"/>
    </source>
</evidence>
<organism evidence="2 3">
    <name type="scientific">Ollibium composti</name>
    <dbReference type="NCBI Taxonomy" id="2675109"/>
    <lineage>
        <taxon>Bacteria</taxon>
        <taxon>Pseudomonadati</taxon>
        <taxon>Pseudomonadota</taxon>
        <taxon>Alphaproteobacteria</taxon>
        <taxon>Hyphomicrobiales</taxon>
        <taxon>Phyllobacteriaceae</taxon>
        <taxon>Ollibium</taxon>
    </lineage>
</organism>
<name>A0ABY2Q400_9HYPH</name>
<dbReference type="SUPFAM" id="SSF56300">
    <property type="entry name" value="Metallo-dependent phosphatases"/>
    <property type="match status" value="1"/>
</dbReference>
<dbReference type="PANTHER" id="PTHR37844:SF2">
    <property type="entry name" value="SER_THR PROTEIN PHOSPHATASE SUPERFAMILY (AFU_ORTHOLOGUE AFUA_1G14840)"/>
    <property type="match status" value="1"/>
</dbReference>
<evidence type="ECO:0000259" key="1">
    <source>
        <dbReference type="Pfam" id="PF00149"/>
    </source>
</evidence>
<dbReference type="Gene3D" id="3.60.21.10">
    <property type="match status" value="2"/>
</dbReference>
<dbReference type="InterPro" id="IPR004843">
    <property type="entry name" value="Calcineurin-like_PHP"/>
</dbReference>
<dbReference type="RefSeq" id="WP_136358722.1">
    <property type="nucleotide sequence ID" value="NZ_SSNY01000009.1"/>
</dbReference>
<comment type="caution">
    <text evidence="2">The sequence shown here is derived from an EMBL/GenBank/DDBJ whole genome shotgun (WGS) entry which is preliminary data.</text>
</comment>
<keyword evidence="3" id="KW-1185">Reference proteome</keyword>
<dbReference type="EMBL" id="SSNY01000009">
    <property type="protein sequence ID" value="THF55964.1"/>
    <property type="molecule type" value="Genomic_DNA"/>
</dbReference>
<dbReference type="Pfam" id="PF00149">
    <property type="entry name" value="Metallophos"/>
    <property type="match status" value="1"/>
</dbReference>
<feature type="domain" description="Calcineurin-like phosphoesterase" evidence="1">
    <location>
        <begin position="1"/>
        <end position="219"/>
    </location>
</feature>